<evidence type="ECO:0000313" key="3">
    <source>
        <dbReference type="Proteomes" id="UP000814176"/>
    </source>
</evidence>
<protein>
    <submittedName>
        <fullName evidence="2">Uncharacterized protein</fullName>
    </submittedName>
</protein>
<dbReference type="RefSeq" id="XP_047772914.1">
    <property type="nucleotide sequence ID" value="XM_047921216.1"/>
</dbReference>
<organism evidence="2 3">
    <name type="scientific">Rhodofomes roseus</name>
    <dbReference type="NCBI Taxonomy" id="34475"/>
    <lineage>
        <taxon>Eukaryota</taxon>
        <taxon>Fungi</taxon>
        <taxon>Dikarya</taxon>
        <taxon>Basidiomycota</taxon>
        <taxon>Agaricomycotina</taxon>
        <taxon>Agaricomycetes</taxon>
        <taxon>Polyporales</taxon>
        <taxon>Rhodofomes</taxon>
    </lineage>
</organism>
<evidence type="ECO:0000256" key="1">
    <source>
        <dbReference type="SAM" id="SignalP"/>
    </source>
</evidence>
<proteinExistence type="predicted"/>
<keyword evidence="1" id="KW-0732">Signal</keyword>
<dbReference type="Proteomes" id="UP000814176">
    <property type="component" value="Unassembled WGS sequence"/>
</dbReference>
<gene>
    <name evidence="2" type="ORF">C8Q71DRAFT_718246</name>
</gene>
<feature type="chain" id="PRO_5046810460" evidence="1">
    <location>
        <begin position="19"/>
        <end position="217"/>
    </location>
</feature>
<evidence type="ECO:0000313" key="2">
    <source>
        <dbReference type="EMBL" id="KAH9829440.1"/>
    </source>
</evidence>
<dbReference type="GeneID" id="72001948"/>
<dbReference type="EMBL" id="JADCUA010000038">
    <property type="protein sequence ID" value="KAH9829440.1"/>
    <property type="molecule type" value="Genomic_DNA"/>
</dbReference>
<accession>A0ABQ8JYX8</accession>
<reference evidence="2 3" key="1">
    <citation type="journal article" date="2021" name="Environ. Microbiol.">
        <title>Gene family expansions and transcriptome signatures uncover fungal adaptations to wood decay.</title>
        <authorList>
            <person name="Hage H."/>
            <person name="Miyauchi S."/>
            <person name="Viragh M."/>
            <person name="Drula E."/>
            <person name="Min B."/>
            <person name="Chaduli D."/>
            <person name="Navarro D."/>
            <person name="Favel A."/>
            <person name="Norest M."/>
            <person name="Lesage-Meessen L."/>
            <person name="Balint B."/>
            <person name="Merenyi Z."/>
            <person name="de Eugenio L."/>
            <person name="Morin E."/>
            <person name="Martinez A.T."/>
            <person name="Baldrian P."/>
            <person name="Stursova M."/>
            <person name="Martinez M.J."/>
            <person name="Novotny C."/>
            <person name="Magnuson J.K."/>
            <person name="Spatafora J.W."/>
            <person name="Maurice S."/>
            <person name="Pangilinan J."/>
            <person name="Andreopoulos W."/>
            <person name="LaButti K."/>
            <person name="Hundley H."/>
            <person name="Na H."/>
            <person name="Kuo A."/>
            <person name="Barry K."/>
            <person name="Lipzen A."/>
            <person name="Henrissat B."/>
            <person name="Riley R."/>
            <person name="Ahrendt S."/>
            <person name="Nagy L.G."/>
            <person name="Grigoriev I.V."/>
            <person name="Martin F."/>
            <person name="Rosso M.N."/>
        </authorList>
    </citation>
    <scope>NUCLEOTIDE SEQUENCE [LARGE SCALE GENOMIC DNA]</scope>
    <source>
        <strain evidence="2 3">CIRM-BRFM 1785</strain>
    </source>
</reference>
<feature type="signal peptide" evidence="1">
    <location>
        <begin position="1"/>
        <end position="18"/>
    </location>
</feature>
<keyword evidence="3" id="KW-1185">Reference proteome</keyword>
<name>A0ABQ8JYX8_9APHY</name>
<comment type="caution">
    <text evidence="2">The sequence shown here is derived from an EMBL/GenBank/DDBJ whole genome shotgun (WGS) entry which is preliminary data.</text>
</comment>
<sequence length="217" mass="22645">MQLLTLLALAALTTHASAVTWYYLDFTTPSGSYITSFSGTMVAPGLPQAATYYLWPGLQPSGNAGVLQQVLDGRSGEWWIGSGWCCSDPDLPWGSGFNVADGAAVAFSNVVDDIDEGTWSTSLSSGSNSATGSFALPTHPMDQAIMAIELYNVTWDFGALTFEDVVIVANTTSTSWCTGGGTNYNNAAVISMSSPTATTSGPATTCSIASIVFEYPA</sequence>